<name>A0A6A4VWJ1_AMPAM</name>
<dbReference type="PANTHER" id="PTHR23065:SF15">
    <property type="entry name" value="AT02057P"/>
    <property type="match status" value="1"/>
</dbReference>
<reference evidence="7 8" key="1">
    <citation type="submission" date="2019-07" db="EMBL/GenBank/DDBJ databases">
        <title>Draft genome assembly of a fouling barnacle, Amphibalanus amphitrite (Darwin, 1854): The first reference genome for Thecostraca.</title>
        <authorList>
            <person name="Kim W."/>
        </authorList>
    </citation>
    <scope>NUCLEOTIDE SEQUENCE [LARGE SCALE GENOMIC DNA]</scope>
    <source>
        <strain evidence="7">SNU_AA5</strain>
        <tissue evidence="7">Soma without cirri and trophi</tissue>
    </source>
</reference>
<dbReference type="PROSITE" id="PS51072">
    <property type="entry name" value="MHD"/>
    <property type="match status" value="1"/>
</dbReference>
<dbReference type="EMBL" id="VIIS01001428">
    <property type="protein sequence ID" value="KAF0298545.1"/>
    <property type="molecule type" value="Genomic_DNA"/>
</dbReference>
<evidence type="ECO:0000256" key="2">
    <source>
        <dbReference type="ARBA" id="ARBA00022583"/>
    </source>
</evidence>
<protein>
    <submittedName>
        <fullName evidence="7">F-BAR domain only protein 2</fullName>
    </submittedName>
</protein>
<dbReference type="GO" id="GO:0030136">
    <property type="term" value="C:clathrin-coated vesicle"/>
    <property type="evidence" value="ECO:0007669"/>
    <property type="project" value="TreeGrafter"/>
</dbReference>
<comment type="caution">
    <text evidence="7">The sequence shown here is derived from an EMBL/GenBank/DDBJ whole genome shotgun (WGS) entry which is preliminary data.</text>
</comment>
<evidence type="ECO:0000313" key="8">
    <source>
        <dbReference type="Proteomes" id="UP000440578"/>
    </source>
</evidence>
<dbReference type="InterPro" id="IPR018808">
    <property type="entry name" value="Muniscin_C"/>
</dbReference>
<evidence type="ECO:0000313" key="7">
    <source>
        <dbReference type="EMBL" id="KAF0298545.1"/>
    </source>
</evidence>
<dbReference type="InterPro" id="IPR028565">
    <property type="entry name" value="MHD"/>
</dbReference>
<dbReference type="AlphaFoldDB" id="A0A6A4VWJ1"/>
<proteinExistence type="predicted"/>
<feature type="compositionally biased region" description="Low complexity" evidence="5">
    <location>
        <begin position="408"/>
        <end position="418"/>
    </location>
</feature>
<evidence type="ECO:0000256" key="1">
    <source>
        <dbReference type="ARBA" id="ARBA00004283"/>
    </source>
</evidence>
<dbReference type="GO" id="GO:0005886">
    <property type="term" value="C:plasma membrane"/>
    <property type="evidence" value="ECO:0007669"/>
    <property type="project" value="TreeGrafter"/>
</dbReference>
<evidence type="ECO:0000256" key="5">
    <source>
        <dbReference type="SAM" id="MobiDB-lite"/>
    </source>
</evidence>
<dbReference type="InterPro" id="IPR054713">
    <property type="entry name" value="GMIP/FCHO2-like_FCH"/>
</dbReference>
<feature type="region of interest" description="Disordered" evidence="5">
    <location>
        <begin position="387"/>
        <end position="569"/>
    </location>
</feature>
<comment type="subcellular location">
    <subcellularLocation>
        <location evidence="1">Membrane</location>
        <location evidence="1">Clathrin-coated pit</location>
        <topology evidence="1">Peripheral membrane protein</topology>
        <orientation evidence="1">Cytoplasmic side</orientation>
    </subcellularLocation>
</comment>
<dbReference type="GO" id="GO:0005905">
    <property type="term" value="C:clathrin-coated pit"/>
    <property type="evidence" value="ECO:0007669"/>
    <property type="project" value="UniProtKB-SubCell"/>
</dbReference>
<feature type="compositionally biased region" description="Polar residues" evidence="5">
    <location>
        <begin position="431"/>
        <end position="443"/>
    </location>
</feature>
<dbReference type="Pfam" id="PF22699">
    <property type="entry name" value="GMIP-like_FCH"/>
    <property type="match status" value="1"/>
</dbReference>
<organism evidence="7 8">
    <name type="scientific">Amphibalanus amphitrite</name>
    <name type="common">Striped barnacle</name>
    <name type="synonym">Balanus amphitrite</name>
    <dbReference type="NCBI Taxonomy" id="1232801"/>
    <lineage>
        <taxon>Eukaryota</taxon>
        <taxon>Metazoa</taxon>
        <taxon>Ecdysozoa</taxon>
        <taxon>Arthropoda</taxon>
        <taxon>Crustacea</taxon>
        <taxon>Multicrustacea</taxon>
        <taxon>Cirripedia</taxon>
        <taxon>Thoracica</taxon>
        <taxon>Thoracicalcarea</taxon>
        <taxon>Balanomorpha</taxon>
        <taxon>Balanoidea</taxon>
        <taxon>Balanidae</taxon>
        <taxon>Amphibalaninae</taxon>
        <taxon>Amphibalanus</taxon>
    </lineage>
</organism>
<gene>
    <name evidence="7" type="primary">FCHO2_1</name>
    <name evidence="7" type="ORF">FJT64_004141</name>
</gene>
<dbReference type="PANTHER" id="PTHR23065">
    <property type="entry name" value="PROLINE-SERINE-THREONINE PHOSPHATASE INTERACTING PROTEIN 1"/>
    <property type="match status" value="1"/>
</dbReference>
<keyword evidence="4" id="KW-0168">Coated pit</keyword>
<feature type="domain" description="MHD" evidence="6">
    <location>
        <begin position="578"/>
        <end position="846"/>
    </location>
</feature>
<evidence type="ECO:0000256" key="4">
    <source>
        <dbReference type="ARBA" id="ARBA00023176"/>
    </source>
</evidence>
<feature type="compositionally biased region" description="Low complexity" evidence="5">
    <location>
        <begin position="547"/>
        <end position="558"/>
    </location>
</feature>
<sequence>MKALLEESYSKMQAKLASKANSAGVSGTFAPVWTLLRTSSERLSSIHLAAVTRLAELVKEVQKFTDDLHKRQKTVKEEEAPTMEVVQSLQQLTASVLKAREVYHQRAAELRRLQEAAQPAKDTDKAEAKLRKAAEEYRALVDKHRGVRDDFERKMVVSCRHFQELEENYLCQMKEFIDIYIKLFDASCNQIREVNVDLRRQCDEKTVLKLLEEFALAKHTGLEKPAWLEFEELPAASSTSVGSTPDAVSESGSAGADETRSAAGAAAKQAAGGGGPAGDDVSTSSGGPSRSAAASPDGEPTTGRPLQLRAEENHKSSPVVDEEGFSIRPRHETEKKKRHDSFYSSSDSDSDEDPTSKIHVKINPLSNGGGPISASVDELRTLASGLTLSPANTGSSKSPTIAEENSGLRRSQSQQLSQERPSNDLIGLSFHSPTHSNQSTPSGSGPRHLPSAAPPAGDGDRYAELSEIFAESSDMPPALPPKHQTPTAAPQRGATPTLSSIAIPRPPSRRSVEGVATMTRGRQSPALSSPVSRGPTPAPATAPSPSPSAASGSGTPRAEPVVGSSRGPSPLTLGLSDTVPLAVAFQEVVHAYFRGSDPSKCRVRMTGDTMVSFPSGIVQVLTSNPSPAPLVFRLKNTGRMENMLPNRHLITQELKLSGIDTAVFEFRMDNLTALLRRQAEKNPSASYFNVDILKYEILAKPGAASVPLQLVAYWKCEPTHTDLKVEYKYNSAALTPASALQNITVSAPVDGGVTAMHSKPTGKWVAETNRAMWRLQEVSPASSDQGAGALKARFELSGGPGSPSTLAAQFSCEGSTLSGAEFQLLGSGYRVSLVKRRFVSGKYLCDSDYVESSERYAAPPGPG</sequence>
<dbReference type="SUPFAM" id="SSF103657">
    <property type="entry name" value="BAR/IMD domain-like"/>
    <property type="match status" value="1"/>
</dbReference>
<dbReference type="OrthoDB" id="5593455at2759"/>
<evidence type="ECO:0000259" key="6">
    <source>
        <dbReference type="PROSITE" id="PS51072"/>
    </source>
</evidence>
<keyword evidence="3" id="KW-0175">Coiled coil</keyword>
<dbReference type="GO" id="GO:0048268">
    <property type="term" value="P:clathrin coat assembly"/>
    <property type="evidence" value="ECO:0007669"/>
    <property type="project" value="TreeGrafter"/>
</dbReference>
<keyword evidence="2" id="KW-0254">Endocytosis</keyword>
<feature type="compositionally biased region" description="Pro residues" evidence="5">
    <location>
        <begin position="536"/>
        <end position="546"/>
    </location>
</feature>
<keyword evidence="8" id="KW-1185">Reference proteome</keyword>
<dbReference type="Pfam" id="PF10291">
    <property type="entry name" value="muHD"/>
    <property type="match status" value="1"/>
</dbReference>
<feature type="compositionally biased region" description="Low complexity" evidence="5">
    <location>
        <begin position="282"/>
        <end position="296"/>
    </location>
</feature>
<feature type="compositionally biased region" description="Polar residues" evidence="5">
    <location>
        <begin position="484"/>
        <end position="500"/>
    </location>
</feature>
<dbReference type="GO" id="GO:0072583">
    <property type="term" value="P:clathrin-dependent endocytosis"/>
    <property type="evidence" value="ECO:0007669"/>
    <property type="project" value="TreeGrafter"/>
</dbReference>
<keyword evidence="4" id="KW-0472">Membrane</keyword>
<feature type="compositionally biased region" description="Polar residues" evidence="5">
    <location>
        <begin position="520"/>
        <end position="531"/>
    </location>
</feature>
<feature type="compositionally biased region" description="Polar residues" evidence="5">
    <location>
        <begin position="387"/>
        <end position="399"/>
    </location>
</feature>
<dbReference type="Proteomes" id="UP000440578">
    <property type="component" value="Unassembled WGS sequence"/>
</dbReference>
<accession>A0A6A4VWJ1</accession>
<dbReference type="Gene3D" id="1.20.1270.60">
    <property type="entry name" value="Arfaptin homology (AH) domain/BAR domain"/>
    <property type="match status" value="1"/>
</dbReference>
<dbReference type="InterPro" id="IPR027267">
    <property type="entry name" value="AH/BAR_dom_sf"/>
</dbReference>
<feature type="region of interest" description="Disordered" evidence="5">
    <location>
        <begin position="236"/>
        <end position="373"/>
    </location>
</feature>
<evidence type="ECO:0000256" key="3">
    <source>
        <dbReference type="ARBA" id="ARBA00023054"/>
    </source>
</evidence>